<evidence type="ECO:0000256" key="1">
    <source>
        <dbReference type="SAM" id="MobiDB-lite"/>
    </source>
</evidence>
<reference evidence="2" key="1">
    <citation type="submission" date="2020-05" db="EMBL/GenBank/DDBJ databases">
        <authorList>
            <person name="Chiriac C."/>
            <person name="Salcher M."/>
            <person name="Ghai R."/>
            <person name="Kavagutti S V."/>
        </authorList>
    </citation>
    <scope>NUCLEOTIDE SEQUENCE</scope>
</reference>
<accession>A0A6J6IDW1</accession>
<gene>
    <name evidence="2" type="ORF">UFOPK1835_01920</name>
</gene>
<dbReference type="AlphaFoldDB" id="A0A6J6IDW1"/>
<sequence>MPGGKQADLAVELADDAGHGGLAGAGVSDEHEVRRGHGGGETLEAAHAGDFLGGDEPADLVLGRREAGQIVELAHERLEPAPGRHRTDGDRTALDVFVIVELIELVGFGIDGSGDSARRRAQRRGIAGGDEFFHASAGATGDVGERAQYFVEFVVLDGIGLERVRNQQSGRAGGIAAIAVEVDRGERHDARAGGHPFDDRRVHRHIVDERVDGEDPRAVEPFVNARTDGLAVHDALEGT</sequence>
<name>A0A6J6IDW1_9ZZZZ</name>
<organism evidence="2">
    <name type="scientific">freshwater metagenome</name>
    <dbReference type="NCBI Taxonomy" id="449393"/>
    <lineage>
        <taxon>unclassified sequences</taxon>
        <taxon>metagenomes</taxon>
        <taxon>ecological metagenomes</taxon>
    </lineage>
</organism>
<proteinExistence type="predicted"/>
<protein>
    <submittedName>
        <fullName evidence="2">Unannotated protein</fullName>
    </submittedName>
</protein>
<evidence type="ECO:0000313" key="2">
    <source>
        <dbReference type="EMBL" id="CAB4622739.1"/>
    </source>
</evidence>
<dbReference type="EMBL" id="CAEZUP010000116">
    <property type="protein sequence ID" value="CAB4622739.1"/>
    <property type="molecule type" value="Genomic_DNA"/>
</dbReference>
<feature type="region of interest" description="Disordered" evidence="1">
    <location>
        <begin position="21"/>
        <end position="51"/>
    </location>
</feature>